<feature type="non-terminal residue" evidence="1">
    <location>
        <position position="1"/>
    </location>
</feature>
<protein>
    <submittedName>
        <fullName evidence="1">Uncharacterized protein</fullName>
    </submittedName>
</protein>
<comment type="caution">
    <text evidence="1">The sequence shown here is derived from an EMBL/GenBank/DDBJ whole genome shotgun (WGS) entry which is preliminary data.</text>
</comment>
<reference evidence="1" key="1">
    <citation type="journal article" date="2014" name="Front. Microbiol.">
        <title>High frequency of phylogenetically diverse reductive dehalogenase-homologous genes in deep subseafloor sedimentary metagenomes.</title>
        <authorList>
            <person name="Kawai M."/>
            <person name="Futagami T."/>
            <person name="Toyoda A."/>
            <person name="Takaki Y."/>
            <person name="Nishi S."/>
            <person name="Hori S."/>
            <person name="Arai W."/>
            <person name="Tsubouchi T."/>
            <person name="Morono Y."/>
            <person name="Uchiyama I."/>
            <person name="Ito T."/>
            <person name="Fujiyama A."/>
            <person name="Inagaki F."/>
            <person name="Takami H."/>
        </authorList>
    </citation>
    <scope>NUCLEOTIDE SEQUENCE</scope>
    <source>
        <strain evidence="1">Expedition CK06-06</strain>
    </source>
</reference>
<proteinExistence type="predicted"/>
<accession>X1DR38</accession>
<gene>
    <name evidence="1" type="ORF">S01H4_61420</name>
</gene>
<dbReference type="AlphaFoldDB" id="X1DR38"/>
<organism evidence="1">
    <name type="scientific">marine sediment metagenome</name>
    <dbReference type="NCBI Taxonomy" id="412755"/>
    <lineage>
        <taxon>unclassified sequences</taxon>
        <taxon>metagenomes</taxon>
        <taxon>ecological metagenomes</taxon>
    </lineage>
</organism>
<evidence type="ECO:0000313" key="1">
    <source>
        <dbReference type="EMBL" id="GAH10720.1"/>
    </source>
</evidence>
<name>X1DR38_9ZZZZ</name>
<sequence>WFQTEDVRVAVAFFDRDTEKGTIHPTRAAEPEDALEIEGLWRENQERTVSAAFIVPTDFREMEAAEFGSRLRYYGYVIRVYYRYELQDQAANPESLLDAPRLLHQAFEEAL</sequence>
<dbReference type="EMBL" id="BART01036413">
    <property type="protein sequence ID" value="GAH10720.1"/>
    <property type="molecule type" value="Genomic_DNA"/>
</dbReference>